<name>A0A2H1VG80_SPOFR</name>
<proteinExistence type="predicted"/>
<sequence length="255" mass="28596">MYQCITKLPVNEQTDHLMVSNHCRPWTLETPEVYKCVAGLLGVRNLRDVGESGSHVMSLLPITGHNSRLRATTKKFLINRKMPSITLPDPGIEPEPLMVPTRQFLLIFLIWENHPMISPALGEARGSVGLLLTKNHPVPTPAFRTGASCPWAAAIAFFLRGEYHPLTSPALGEARGSVRLLLTKNHPVPSPALSRSSGNLLRCPQLRMAAIAYHQMIRLLPVIEQKYHLMVNNHRYPWTPKTPEALQVRCQPFED</sequence>
<accession>A0A2H1VG80</accession>
<evidence type="ECO:0000313" key="1">
    <source>
        <dbReference type="EMBL" id="SOQ39392.1"/>
    </source>
</evidence>
<dbReference type="EMBL" id="ODYU01002203">
    <property type="protein sequence ID" value="SOQ39392.1"/>
    <property type="molecule type" value="Genomic_DNA"/>
</dbReference>
<reference evidence="1" key="1">
    <citation type="submission" date="2016-07" db="EMBL/GenBank/DDBJ databases">
        <authorList>
            <person name="Bretaudeau A."/>
        </authorList>
    </citation>
    <scope>NUCLEOTIDE SEQUENCE</scope>
    <source>
        <strain evidence="1">Rice</strain>
        <tissue evidence="1">Whole body</tissue>
    </source>
</reference>
<gene>
    <name evidence="1" type="ORF">SFRICE_012859</name>
</gene>
<dbReference type="AlphaFoldDB" id="A0A2H1VG80"/>
<organism evidence="1">
    <name type="scientific">Spodoptera frugiperda</name>
    <name type="common">Fall armyworm</name>
    <dbReference type="NCBI Taxonomy" id="7108"/>
    <lineage>
        <taxon>Eukaryota</taxon>
        <taxon>Metazoa</taxon>
        <taxon>Ecdysozoa</taxon>
        <taxon>Arthropoda</taxon>
        <taxon>Hexapoda</taxon>
        <taxon>Insecta</taxon>
        <taxon>Pterygota</taxon>
        <taxon>Neoptera</taxon>
        <taxon>Endopterygota</taxon>
        <taxon>Lepidoptera</taxon>
        <taxon>Glossata</taxon>
        <taxon>Ditrysia</taxon>
        <taxon>Noctuoidea</taxon>
        <taxon>Noctuidae</taxon>
        <taxon>Amphipyrinae</taxon>
        <taxon>Spodoptera</taxon>
    </lineage>
</organism>
<protein>
    <submittedName>
        <fullName evidence="1">SFRICE_012859</fullName>
    </submittedName>
</protein>